<feature type="chain" id="PRO_5040338395" description="F-box domain-containing protein" evidence="1">
    <location>
        <begin position="31"/>
        <end position="565"/>
    </location>
</feature>
<protein>
    <recommendedName>
        <fullName evidence="4">F-box domain-containing protein</fullName>
    </recommendedName>
</protein>
<name>A0A9P8ACJ4_MORAP</name>
<feature type="signal peptide" evidence="1">
    <location>
        <begin position="1"/>
        <end position="30"/>
    </location>
</feature>
<reference evidence="2" key="1">
    <citation type="submission" date="2021-07" db="EMBL/GenBank/DDBJ databases">
        <title>Draft genome of Mortierella alpina, strain LL118, isolated from an aspen leaf litter sample.</title>
        <authorList>
            <person name="Yang S."/>
            <person name="Vinatzer B.A."/>
        </authorList>
    </citation>
    <scope>NUCLEOTIDE SEQUENCE</scope>
    <source>
        <strain evidence="2">LL118</strain>
    </source>
</reference>
<comment type="caution">
    <text evidence="2">The sequence shown here is derived from an EMBL/GenBank/DDBJ whole genome shotgun (WGS) entry which is preliminary data.</text>
</comment>
<proteinExistence type="predicted"/>
<gene>
    <name evidence="2" type="ORF">KVV02_006488</name>
</gene>
<accession>A0A9P8ACJ4</accession>
<evidence type="ECO:0000256" key="1">
    <source>
        <dbReference type="SAM" id="SignalP"/>
    </source>
</evidence>
<dbReference type="Gene3D" id="3.80.10.10">
    <property type="entry name" value="Ribonuclease Inhibitor"/>
    <property type="match status" value="1"/>
</dbReference>
<evidence type="ECO:0000313" key="2">
    <source>
        <dbReference type="EMBL" id="KAG9327011.1"/>
    </source>
</evidence>
<organism evidence="2 3">
    <name type="scientific">Mortierella alpina</name>
    <name type="common">Oleaginous fungus</name>
    <name type="synonym">Mortierella renispora</name>
    <dbReference type="NCBI Taxonomy" id="64518"/>
    <lineage>
        <taxon>Eukaryota</taxon>
        <taxon>Fungi</taxon>
        <taxon>Fungi incertae sedis</taxon>
        <taxon>Mucoromycota</taxon>
        <taxon>Mortierellomycotina</taxon>
        <taxon>Mortierellomycetes</taxon>
        <taxon>Mortierellales</taxon>
        <taxon>Mortierellaceae</taxon>
        <taxon>Mortierella</taxon>
    </lineage>
</organism>
<dbReference type="InterPro" id="IPR032675">
    <property type="entry name" value="LRR_dom_sf"/>
</dbReference>
<dbReference type="EMBL" id="JAIFTL010000010">
    <property type="protein sequence ID" value="KAG9327011.1"/>
    <property type="molecule type" value="Genomic_DNA"/>
</dbReference>
<dbReference type="Proteomes" id="UP000717515">
    <property type="component" value="Unassembled WGS sequence"/>
</dbReference>
<dbReference type="AlphaFoldDB" id="A0A9P8ACJ4"/>
<sequence>MEFSIVSGFSLDCMTTTLLTLLAMSTSSTTSIFDLPPIVDTVCRYLHRQDYYNVSLVSTAFHHGCKRYIWKTLVFKNTVDNEAISEDHQKTLRANLHWIQGLTVNKIYTPLTCLTICPTLSKNLKFLECDLEHESSEYTKAIALFMSFGAFISNLTLRSRDDDPQNNEEGRPLNIDGIRQVFMFLPSSLKNISVYTAVRFGAMDLFLLLSNLPASVESVCYRETFAQGRDLLNPGSFLRELHLSWPVVYPNMKRLEFGEFAQFNLTSVLLPLLRKCPLLEHLSLPIIPGHDLPSIAEVLRDSCPKLNTLTIVGYLEEDELLSVVDALPGLASLDLSIDTPTLAIFVSQMIAKWSNTLTSLILGAGAIIESSDIQLLLTSCPRLLTFWMYPHGEAERLWSFSPYYSPLLLSDLAQSEWTCLGLKALCILFHDERFEQGTLEQHLEQEERTQELIKKAYTQLGKLKRLQALSVGWGRPFREGEEDDESLAIHKPGPLVHMDFSMSSGLALLKEMGSLRQLSLDGMARISVRAEELEWIQQTWPYARISGLDKSSTDWLQVQQFSLTV</sequence>
<evidence type="ECO:0000313" key="3">
    <source>
        <dbReference type="Proteomes" id="UP000717515"/>
    </source>
</evidence>
<evidence type="ECO:0008006" key="4">
    <source>
        <dbReference type="Google" id="ProtNLM"/>
    </source>
</evidence>
<keyword evidence="1" id="KW-0732">Signal</keyword>
<dbReference type="SUPFAM" id="SSF52047">
    <property type="entry name" value="RNI-like"/>
    <property type="match status" value="1"/>
</dbReference>